<evidence type="ECO:0000259" key="5">
    <source>
        <dbReference type="PROSITE" id="PS51755"/>
    </source>
</evidence>
<dbReference type="Pfam" id="PF00072">
    <property type="entry name" value="Response_reg"/>
    <property type="match status" value="1"/>
</dbReference>
<dbReference type="CDD" id="cd17620">
    <property type="entry name" value="REC_OmpR_KdpE-like"/>
    <property type="match status" value="1"/>
</dbReference>
<dbReference type="Proteomes" id="UP000637769">
    <property type="component" value="Unassembled WGS sequence"/>
</dbReference>
<dbReference type="Gene3D" id="6.10.250.690">
    <property type="match status" value="1"/>
</dbReference>
<dbReference type="CDD" id="cd00383">
    <property type="entry name" value="trans_reg_C"/>
    <property type="match status" value="1"/>
</dbReference>
<evidence type="ECO:0000259" key="4">
    <source>
        <dbReference type="PROSITE" id="PS50110"/>
    </source>
</evidence>
<evidence type="ECO:0000313" key="7">
    <source>
        <dbReference type="Proteomes" id="UP000637769"/>
    </source>
</evidence>
<dbReference type="RefSeq" id="WP_188424558.1">
    <property type="nucleotide sequence ID" value="NZ_BMCH01000001.1"/>
</dbReference>
<sequence>MSDPTLLVVDDEPAIRRLLRTTLASQSWRILEAGSGEQALQRASETPPDLVLLDLGLPDMDGVEVLRQLRRERPNLPVVILSVRDDERGKVAALEAGADDYVTKPFSMAELIARLRNALRHGLQQEGTVPLFTSGDLTIDLVRRQIFRSGEELRLSPREWDILRMLVRYAGRVLTHQTIMKQLWGPTGDVQQLRVYIRQIRQKIEPDPERPRHILTETGVGYRLAHCSTGRVG</sequence>
<dbReference type="SUPFAM" id="SSF52172">
    <property type="entry name" value="CheY-like"/>
    <property type="match status" value="1"/>
</dbReference>
<keyword evidence="2" id="KW-0597">Phosphoprotein</keyword>
<gene>
    <name evidence="6" type="ORF">GCM10007207_01110</name>
</gene>
<evidence type="ECO:0000256" key="2">
    <source>
        <dbReference type="PROSITE-ProRule" id="PRU00169"/>
    </source>
</evidence>
<keyword evidence="1 3" id="KW-0238">DNA-binding</keyword>
<feature type="modified residue" description="4-aspartylphosphate" evidence="2">
    <location>
        <position position="54"/>
    </location>
</feature>
<protein>
    <submittedName>
        <fullName evidence="6">DNA-binding response regulator</fullName>
    </submittedName>
</protein>
<dbReference type="SMART" id="SM00862">
    <property type="entry name" value="Trans_reg_C"/>
    <property type="match status" value="1"/>
</dbReference>
<evidence type="ECO:0000313" key="6">
    <source>
        <dbReference type="EMBL" id="GGC19674.1"/>
    </source>
</evidence>
<dbReference type="EMBL" id="BMCH01000001">
    <property type="protein sequence ID" value="GGC19674.1"/>
    <property type="molecule type" value="Genomic_DNA"/>
</dbReference>
<proteinExistence type="predicted"/>
<feature type="DNA-binding region" description="OmpR/PhoB-type" evidence="3">
    <location>
        <begin position="129"/>
        <end position="226"/>
    </location>
</feature>
<feature type="domain" description="OmpR/PhoB-type" evidence="5">
    <location>
        <begin position="129"/>
        <end position="226"/>
    </location>
</feature>
<organism evidence="6 7">
    <name type="scientific">Asaia siamensis</name>
    <dbReference type="NCBI Taxonomy" id="110479"/>
    <lineage>
        <taxon>Bacteria</taxon>
        <taxon>Pseudomonadati</taxon>
        <taxon>Pseudomonadota</taxon>
        <taxon>Alphaproteobacteria</taxon>
        <taxon>Acetobacterales</taxon>
        <taxon>Acetobacteraceae</taxon>
        <taxon>Asaia</taxon>
    </lineage>
</organism>
<comment type="caution">
    <text evidence="6">The sequence shown here is derived from an EMBL/GenBank/DDBJ whole genome shotgun (WGS) entry which is preliminary data.</text>
</comment>
<evidence type="ECO:0000256" key="3">
    <source>
        <dbReference type="PROSITE-ProRule" id="PRU01091"/>
    </source>
</evidence>
<dbReference type="InterPro" id="IPR011006">
    <property type="entry name" value="CheY-like_superfamily"/>
</dbReference>
<name>A0ABQ1L566_9PROT</name>
<feature type="domain" description="Response regulatory" evidence="4">
    <location>
        <begin position="5"/>
        <end position="119"/>
    </location>
</feature>
<reference evidence="7" key="1">
    <citation type="journal article" date="2019" name="Int. J. Syst. Evol. Microbiol.">
        <title>The Global Catalogue of Microorganisms (GCM) 10K type strain sequencing project: providing services to taxonomists for standard genome sequencing and annotation.</title>
        <authorList>
            <consortium name="The Broad Institute Genomics Platform"/>
            <consortium name="The Broad Institute Genome Sequencing Center for Infectious Disease"/>
            <person name="Wu L."/>
            <person name="Ma J."/>
        </authorList>
    </citation>
    <scope>NUCLEOTIDE SEQUENCE [LARGE SCALE GENOMIC DNA]</scope>
    <source>
        <strain evidence="7">CCM 7132</strain>
    </source>
</reference>
<dbReference type="InterPro" id="IPR036388">
    <property type="entry name" value="WH-like_DNA-bd_sf"/>
</dbReference>
<dbReference type="PANTHER" id="PTHR48111">
    <property type="entry name" value="REGULATOR OF RPOS"/>
    <property type="match status" value="1"/>
</dbReference>
<dbReference type="Pfam" id="PF00486">
    <property type="entry name" value="Trans_reg_C"/>
    <property type="match status" value="1"/>
</dbReference>
<dbReference type="InterPro" id="IPR001867">
    <property type="entry name" value="OmpR/PhoB-type_DNA-bd"/>
</dbReference>
<dbReference type="GO" id="GO:0003677">
    <property type="term" value="F:DNA binding"/>
    <property type="evidence" value="ECO:0007669"/>
    <property type="project" value="UniProtKB-KW"/>
</dbReference>
<keyword evidence="7" id="KW-1185">Reference proteome</keyword>
<dbReference type="PROSITE" id="PS50110">
    <property type="entry name" value="RESPONSE_REGULATORY"/>
    <property type="match status" value="1"/>
</dbReference>
<dbReference type="Gene3D" id="3.40.50.2300">
    <property type="match status" value="1"/>
</dbReference>
<dbReference type="PROSITE" id="PS51755">
    <property type="entry name" value="OMPR_PHOB"/>
    <property type="match status" value="1"/>
</dbReference>
<dbReference type="InterPro" id="IPR039420">
    <property type="entry name" value="WalR-like"/>
</dbReference>
<dbReference type="Gene3D" id="1.10.10.10">
    <property type="entry name" value="Winged helix-like DNA-binding domain superfamily/Winged helix DNA-binding domain"/>
    <property type="match status" value="1"/>
</dbReference>
<evidence type="ECO:0000256" key="1">
    <source>
        <dbReference type="ARBA" id="ARBA00023125"/>
    </source>
</evidence>
<dbReference type="SMART" id="SM00448">
    <property type="entry name" value="REC"/>
    <property type="match status" value="1"/>
</dbReference>
<accession>A0ABQ1L566</accession>
<dbReference type="PANTHER" id="PTHR48111:SF50">
    <property type="entry name" value="KDP OPERON TRANSCRIPTIONAL REGULATORY PROTEIN KDPE"/>
    <property type="match status" value="1"/>
</dbReference>
<dbReference type="InterPro" id="IPR001789">
    <property type="entry name" value="Sig_transdc_resp-reg_receiver"/>
</dbReference>